<evidence type="ECO:0000313" key="4">
    <source>
        <dbReference type="Proteomes" id="UP000008141"/>
    </source>
</evidence>
<dbReference type="PANTHER" id="PTHR44360">
    <property type="entry name" value="DNAJ HOMOLOG SUBFAMILY B MEMBER 9"/>
    <property type="match status" value="1"/>
</dbReference>
<dbReference type="STRING" id="554065.E1ZIT8"/>
<proteinExistence type="predicted"/>
<keyword evidence="4" id="KW-1185">Reference proteome</keyword>
<dbReference type="SMART" id="SM00271">
    <property type="entry name" value="DnaJ"/>
    <property type="match status" value="1"/>
</dbReference>
<dbReference type="GO" id="GO:0051087">
    <property type="term" value="F:protein-folding chaperone binding"/>
    <property type="evidence" value="ECO:0007669"/>
    <property type="project" value="TreeGrafter"/>
</dbReference>
<keyword evidence="1" id="KW-0143">Chaperone</keyword>
<evidence type="ECO:0000313" key="3">
    <source>
        <dbReference type="EMBL" id="EFN54391.1"/>
    </source>
</evidence>
<protein>
    <recommendedName>
        <fullName evidence="2">J domain-containing protein</fullName>
    </recommendedName>
</protein>
<evidence type="ECO:0000256" key="1">
    <source>
        <dbReference type="ARBA" id="ARBA00023186"/>
    </source>
</evidence>
<dbReference type="GO" id="GO:0005783">
    <property type="term" value="C:endoplasmic reticulum"/>
    <property type="evidence" value="ECO:0007669"/>
    <property type="project" value="TreeGrafter"/>
</dbReference>
<dbReference type="Pfam" id="PF00226">
    <property type="entry name" value="DnaJ"/>
    <property type="match status" value="1"/>
</dbReference>
<dbReference type="Proteomes" id="UP000008141">
    <property type="component" value="Unassembled WGS sequence"/>
</dbReference>
<dbReference type="RefSeq" id="XP_005846493.1">
    <property type="nucleotide sequence ID" value="XM_005846431.1"/>
</dbReference>
<dbReference type="FunCoup" id="E1ZIT8">
    <property type="interactions" value="33"/>
</dbReference>
<dbReference type="GO" id="GO:0036503">
    <property type="term" value="P:ERAD pathway"/>
    <property type="evidence" value="ECO:0007669"/>
    <property type="project" value="TreeGrafter"/>
</dbReference>
<organism evidence="4">
    <name type="scientific">Chlorella variabilis</name>
    <name type="common">Green alga</name>
    <dbReference type="NCBI Taxonomy" id="554065"/>
    <lineage>
        <taxon>Eukaryota</taxon>
        <taxon>Viridiplantae</taxon>
        <taxon>Chlorophyta</taxon>
        <taxon>core chlorophytes</taxon>
        <taxon>Trebouxiophyceae</taxon>
        <taxon>Chlorellales</taxon>
        <taxon>Chlorellaceae</taxon>
        <taxon>Chlorella clade</taxon>
        <taxon>Chlorella</taxon>
    </lineage>
</organism>
<dbReference type="EMBL" id="GL433848">
    <property type="protein sequence ID" value="EFN54391.1"/>
    <property type="molecule type" value="Genomic_DNA"/>
</dbReference>
<dbReference type="PANTHER" id="PTHR44360:SF1">
    <property type="entry name" value="DNAJ HOMOLOG SUBFAMILY B MEMBER 9"/>
    <property type="match status" value="1"/>
</dbReference>
<dbReference type="KEGG" id="cvr:CHLNCDRAFT_53215"/>
<dbReference type="CDD" id="cd06257">
    <property type="entry name" value="DnaJ"/>
    <property type="match status" value="1"/>
</dbReference>
<dbReference type="SUPFAM" id="SSF46565">
    <property type="entry name" value="Chaperone J-domain"/>
    <property type="match status" value="1"/>
</dbReference>
<dbReference type="PRINTS" id="PR00625">
    <property type="entry name" value="JDOMAIN"/>
</dbReference>
<sequence>MEGGPRSPSSSAHDSAPLGGTVTLYELLDCTLAASPDQLKRQFRRLALLYHPDKAGCSERFLAIRSAFEVLKDPAKRFKYDTTLLHMLDMQEYLSRFSELVLTVQGLSLPPHLAHLHSTSATVQQQQQQQQRQPYRTALRCARIAACP</sequence>
<dbReference type="OrthoDB" id="10250354at2759"/>
<dbReference type="eggNOG" id="KOG0714">
    <property type="taxonomic scope" value="Eukaryota"/>
</dbReference>
<feature type="domain" description="J" evidence="2">
    <location>
        <begin position="23"/>
        <end position="84"/>
    </location>
</feature>
<dbReference type="PROSITE" id="PS50076">
    <property type="entry name" value="DNAJ_2"/>
    <property type="match status" value="1"/>
</dbReference>
<gene>
    <name evidence="3" type="ORF">CHLNCDRAFT_53215</name>
</gene>
<dbReference type="InParanoid" id="E1ZIT8"/>
<dbReference type="InterPro" id="IPR001623">
    <property type="entry name" value="DnaJ_domain"/>
</dbReference>
<dbReference type="InterPro" id="IPR051948">
    <property type="entry name" value="Hsp70_co-chaperone_J-domain"/>
</dbReference>
<dbReference type="Gene3D" id="1.10.287.110">
    <property type="entry name" value="DnaJ domain"/>
    <property type="match status" value="1"/>
</dbReference>
<dbReference type="GeneID" id="17353874"/>
<name>E1ZIT8_CHLVA</name>
<dbReference type="GO" id="GO:0051787">
    <property type="term" value="F:misfolded protein binding"/>
    <property type="evidence" value="ECO:0007669"/>
    <property type="project" value="TreeGrafter"/>
</dbReference>
<accession>E1ZIT8</accession>
<dbReference type="InterPro" id="IPR036869">
    <property type="entry name" value="J_dom_sf"/>
</dbReference>
<reference evidence="3 4" key="1">
    <citation type="journal article" date="2010" name="Plant Cell">
        <title>The Chlorella variabilis NC64A genome reveals adaptation to photosymbiosis, coevolution with viruses, and cryptic sex.</title>
        <authorList>
            <person name="Blanc G."/>
            <person name="Duncan G."/>
            <person name="Agarkova I."/>
            <person name="Borodovsky M."/>
            <person name="Gurnon J."/>
            <person name="Kuo A."/>
            <person name="Lindquist E."/>
            <person name="Lucas S."/>
            <person name="Pangilinan J."/>
            <person name="Polle J."/>
            <person name="Salamov A."/>
            <person name="Terry A."/>
            <person name="Yamada T."/>
            <person name="Dunigan D.D."/>
            <person name="Grigoriev I.V."/>
            <person name="Claverie J.M."/>
            <person name="Van Etten J.L."/>
        </authorList>
    </citation>
    <scope>NUCLEOTIDE SEQUENCE [LARGE SCALE GENOMIC DNA]</scope>
    <source>
        <strain evidence="3 4">NC64A</strain>
    </source>
</reference>
<evidence type="ECO:0000259" key="2">
    <source>
        <dbReference type="PROSITE" id="PS50076"/>
    </source>
</evidence>
<dbReference type="AlphaFoldDB" id="E1ZIT8"/>